<organism evidence="1 2">
    <name type="scientific">Dyadobacter chenwenxiniae</name>
    <dbReference type="NCBI Taxonomy" id="2906456"/>
    <lineage>
        <taxon>Bacteria</taxon>
        <taxon>Pseudomonadati</taxon>
        <taxon>Bacteroidota</taxon>
        <taxon>Cytophagia</taxon>
        <taxon>Cytophagales</taxon>
        <taxon>Spirosomataceae</taxon>
        <taxon>Dyadobacter</taxon>
    </lineage>
</organism>
<comment type="caution">
    <text evidence="1">The sequence shown here is derived from an EMBL/GenBank/DDBJ whole genome shotgun (WGS) entry which is preliminary data.</text>
</comment>
<keyword evidence="2" id="KW-1185">Reference proteome</keyword>
<dbReference type="Proteomes" id="UP001139000">
    <property type="component" value="Unassembled WGS sequence"/>
</dbReference>
<gene>
    <name evidence="1" type="ORF">LXM26_04155</name>
</gene>
<sequence length="74" mass="8528">MSKRLVRISAKDIYSSLERLLKTEINAITDNGNTHFGKLESFTKENLLIRDTRNHAHHIPLLSLYEIVYDASSK</sequence>
<dbReference type="AlphaFoldDB" id="A0A9X1TCZ9"/>
<reference evidence="1" key="1">
    <citation type="submission" date="2021-12" db="EMBL/GenBank/DDBJ databases">
        <title>Novel species in genus Dyadobacter.</title>
        <authorList>
            <person name="Ma C."/>
        </authorList>
    </citation>
    <scope>NUCLEOTIDE SEQUENCE</scope>
    <source>
        <strain evidence="1">LJ419</strain>
    </source>
</reference>
<evidence type="ECO:0000313" key="1">
    <source>
        <dbReference type="EMBL" id="MCF0060672.1"/>
    </source>
</evidence>
<accession>A0A9X1TCZ9</accession>
<name>A0A9X1TCZ9_9BACT</name>
<dbReference type="EMBL" id="JAJTTC010000001">
    <property type="protein sequence ID" value="MCF0060672.1"/>
    <property type="molecule type" value="Genomic_DNA"/>
</dbReference>
<dbReference type="RefSeq" id="WP_234653588.1">
    <property type="nucleotide sequence ID" value="NZ_CP094997.1"/>
</dbReference>
<proteinExistence type="predicted"/>
<evidence type="ECO:0000313" key="2">
    <source>
        <dbReference type="Proteomes" id="UP001139000"/>
    </source>
</evidence>
<protein>
    <submittedName>
        <fullName evidence="1">Uncharacterized protein</fullName>
    </submittedName>
</protein>